<protein>
    <recommendedName>
        <fullName evidence="4">ESPR domain-containing protein</fullName>
    </recommendedName>
</protein>
<name>A0A368HEW1_9GAMM</name>
<keyword evidence="3" id="KW-1185">Reference proteome</keyword>
<sequence>MGHANMKRAVLVVVVSAVPLLAAAKVMAADPPAVVNAASLTGSVLAGGQGVATVNEAAGDGNIQANSDAIAIAHDGGAVARIHQRVSGSVAGVGTDSARIGGAAFARFAGILNVNQAAGSNNLEANRVIIARSLHRLSLAQLTHIAPPIHQINHTRLPASTGVGRRSQSLITP</sequence>
<keyword evidence="1" id="KW-0732">Signal</keyword>
<dbReference type="EMBL" id="PSYR01000002">
    <property type="protein sequence ID" value="RCN56908.1"/>
    <property type="molecule type" value="Genomic_DNA"/>
</dbReference>
<organism evidence="2 3">
    <name type="scientific">Acidiferrobacter thiooxydans</name>
    <dbReference type="NCBI Taxonomy" id="163359"/>
    <lineage>
        <taxon>Bacteria</taxon>
        <taxon>Pseudomonadati</taxon>
        <taxon>Pseudomonadota</taxon>
        <taxon>Gammaproteobacteria</taxon>
        <taxon>Acidiferrobacterales</taxon>
        <taxon>Acidiferrobacteraceae</taxon>
        <taxon>Acidiferrobacter</taxon>
    </lineage>
</organism>
<dbReference type="AlphaFoldDB" id="A0A368HEW1"/>
<evidence type="ECO:0000313" key="2">
    <source>
        <dbReference type="EMBL" id="RCN56908.1"/>
    </source>
</evidence>
<accession>A0A368HEW1</accession>
<evidence type="ECO:0008006" key="4">
    <source>
        <dbReference type="Google" id="ProtNLM"/>
    </source>
</evidence>
<evidence type="ECO:0000256" key="1">
    <source>
        <dbReference type="SAM" id="SignalP"/>
    </source>
</evidence>
<proteinExistence type="predicted"/>
<comment type="caution">
    <text evidence="2">The sequence shown here is derived from an EMBL/GenBank/DDBJ whole genome shotgun (WGS) entry which is preliminary data.</text>
</comment>
<reference evidence="2 3" key="1">
    <citation type="submission" date="2018-02" db="EMBL/GenBank/DDBJ databases">
        <title>Insights into the biology of acidophilic members of the Acidiferrobacteraceae family derived from comparative genomic analyses.</title>
        <authorList>
            <person name="Issotta F."/>
            <person name="Thyssen C."/>
            <person name="Mena C."/>
            <person name="Moya A."/>
            <person name="Bellenberg S."/>
            <person name="Sproer C."/>
            <person name="Covarrubias P.C."/>
            <person name="Sand W."/>
            <person name="Quatrini R."/>
            <person name="Vera M."/>
        </authorList>
    </citation>
    <scope>NUCLEOTIDE SEQUENCE [LARGE SCALE GENOMIC DNA]</scope>
    <source>
        <strain evidence="3">m-1</strain>
    </source>
</reference>
<evidence type="ECO:0000313" key="3">
    <source>
        <dbReference type="Proteomes" id="UP000253250"/>
    </source>
</evidence>
<dbReference type="Proteomes" id="UP000253250">
    <property type="component" value="Unassembled WGS sequence"/>
</dbReference>
<gene>
    <name evidence="2" type="ORF">C4900_14325</name>
</gene>
<feature type="chain" id="PRO_5016885940" description="ESPR domain-containing protein" evidence="1">
    <location>
        <begin position="29"/>
        <end position="173"/>
    </location>
</feature>
<feature type="signal peptide" evidence="1">
    <location>
        <begin position="1"/>
        <end position="28"/>
    </location>
</feature>